<name>A0ABV7Y9G1_9ACTN</name>
<dbReference type="EMBL" id="JBHRZH010000006">
    <property type="protein sequence ID" value="MFC3760808.1"/>
    <property type="molecule type" value="Genomic_DNA"/>
</dbReference>
<reference evidence="3" key="1">
    <citation type="journal article" date="2019" name="Int. J. Syst. Evol. Microbiol.">
        <title>The Global Catalogue of Microorganisms (GCM) 10K type strain sequencing project: providing services to taxonomists for standard genome sequencing and annotation.</title>
        <authorList>
            <consortium name="The Broad Institute Genomics Platform"/>
            <consortium name="The Broad Institute Genome Sequencing Center for Infectious Disease"/>
            <person name="Wu L."/>
            <person name="Ma J."/>
        </authorList>
    </citation>
    <scope>NUCLEOTIDE SEQUENCE [LARGE SCALE GENOMIC DNA]</scope>
    <source>
        <strain evidence="3">CGMCC 4.7241</strain>
    </source>
</reference>
<keyword evidence="1" id="KW-0732">Signal</keyword>
<comment type="caution">
    <text evidence="2">The sequence shown here is derived from an EMBL/GenBank/DDBJ whole genome shotgun (WGS) entry which is preliminary data.</text>
</comment>
<protein>
    <recommendedName>
        <fullName evidence="4">SH3 domain-containing protein</fullName>
    </recommendedName>
</protein>
<accession>A0ABV7Y9G1</accession>
<gene>
    <name evidence="2" type="ORF">ACFOUW_08150</name>
</gene>
<evidence type="ECO:0008006" key="4">
    <source>
        <dbReference type="Google" id="ProtNLM"/>
    </source>
</evidence>
<sequence>MFEHRRFKVAALAIATAIAVPAVSMIATTSAQAGGGEAKYPGEVIAKTLTVRSHSTTHGKNIGTVRKGNVLSIACKVDAVPVDGNRRWYALNGGGSVPAPLGEEPGQDAGVVRRSLVVPGHDHEEAVGQPASGAGQ</sequence>
<evidence type="ECO:0000256" key="1">
    <source>
        <dbReference type="SAM" id="SignalP"/>
    </source>
</evidence>
<organism evidence="2 3">
    <name type="scientific">Tenggerimyces flavus</name>
    <dbReference type="NCBI Taxonomy" id="1708749"/>
    <lineage>
        <taxon>Bacteria</taxon>
        <taxon>Bacillati</taxon>
        <taxon>Actinomycetota</taxon>
        <taxon>Actinomycetes</taxon>
        <taxon>Propionibacteriales</taxon>
        <taxon>Nocardioidaceae</taxon>
        <taxon>Tenggerimyces</taxon>
    </lineage>
</organism>
<dbReference type="RefSeq" id="WP_239556678.1">
    <property type="nucleotide sequence ID" value="NZ_JAFBCM010000001.1"/>
</dbReference>
<feature type="signal peptide" evidence="1">
    <location>
        <begin position="1"/>
        <end position="33"/>
    </location>
</feature>
<keyword evidence="3" id="KW-1185">Reference proteome</keyword>
<proteinExistence type="predicted"/>
<dbReference type="Proteomes" id="UP001595699">
    <property type="component" value="Unassembled WGS sequence"/>
</dbReference>
<evidence type="ECO:0000313" key="2">
    <source>
        <dbReference type="EMBL" id="MFC3760808.1"/>
    </source>
</evidence>
<evidence type="ECO:0000313" key="3">
    <source>
        <dbReference type="Proteomes" id="UP001595699"/>
    </source>
</evidence>
<feature type="chain" id="PRO_5045101828" description="SH3 domain-containing protein" evidence="1">
    <location>
        <begin position="34"/>
        <end position="136"/>
    </location>
</feature>